<dbReference type="AlphaFoldDB" id="A0A0C2X9Z8"/>
<gene>
    <name evidence="1" type="ORF">M413DRAFT_391163</name>
</gene>
<dbReference type="EMBL" id="KN831850">
    <property type="protein sequence ID" value="KIM34848.1"/>
    <property type="molecule type" value="Genomic_DNA"/>
</dbReference>
<name>A0A0C2X9Z8_HEBCY</name>
<dbReference type="SUPFAM" id="SSF51126">
    <property type="entry name" value="Pectin lyase-like"/>
    <property type="match status" value="1"/>
</dbReference>
<evidence type="ECO:0000313" key="1">
    <source>
        <dbReference type="EMBL" id="KIM34848.1"/>
    </source>
</evidence>
<keyword evidence="2" id="KW-1185">Reference proteome</keyword>
<evidence type="ECO:0000313" key="2">
    <source>
        <dbReference type="Proteomes" id="UP000053424"/>
    </source>
</evidence>
<proteinExistence type="predicted"/>
<dbReference type="Proteomes" id="UP000053424">
    <property type="component" value="Unassembled WGS sequence"/>
</dbReference>
<dbReference type="InterPro" id="IPR011050">
    <property type="entry name" value="Pectin_lyase_fold/virulence"/>
</dbReference>
<dbReference type="HOGENOM" id="CLU_2210388_0_0_1"/>
<protein>
    <submittedName>
        <fullName evidence="1">Uncharacterized protein</fullName>
    </submittedName>
</protein>
<organism evidence="1 2">
    <name type="scientific">Hebeloma cylindrosporum</name>
    <dbReference type="NCBI Taxonomy" id="76867"/>
    <lineage>
        <taxon>Eukaryota</taxon>
        <taxon>Fungi</taxon>
        <taxon>Dikarya</taxon>
        <taxon>Basidiomycota</taxon>
        <taxon>Agaricomycotina</taxon>
        <taxon>Agaricomycetes</taxon>
        <taxon>Agaricomycetidae</taxon>
        <taxon>Agaricales</taxon>
        <taxon>Agaricineae</taxon>
        <taxon>Hymenogastraceae</taxon>
        <taxon>Hebeloma</taxon>
    </lineage>
</organism>
<sequence length="107" mass="12187">MTTKSDERLLGLIAQTLGNRNMPGDDTGATRRDMDVQPLDVHQGRNAAHMFSNSQNIKIRDTTINNIGRDITIINNYIYHQPDPFPSRSSQWSHLFTVTVIRACTRF</sequence>
<reference evidence="1 2" key="1">
    <citation type="submission" date="2014-04" db="EMBL/GenBank/DDBJ databases">
        <authorList>
            <consortium name="DOE Joint Genome Institute"/>
            <person name="Kuo A."/>
            <person name="Gay G."/>
            <person name="Dore J."/>
            <person name="Kohler A."/>
            <person name="Nagy L.G."/>
            <person name="Floudas D."/>
            <person name="Copeland A."/>
            <person name="Barry K.W."/>
            <person name="Cichocki N."/>
            <person name="Veneault-Fourrey C."/>
            <person name="LaButti K."/>
            <person name="Lindquist E.A."/>
            <person name="Lipzen A."/>
            <person name="Lundell T."/>
            <person name="Morin E."/>
            <person name="Murat C."/>
            <person name="Sun H."/>
            <person name="Tunlid A."/>
            <person name="Henrissat B."/>
            <person name="Grigoriev I.V."/>
            <person name="Hibbett D.S."/>
            <person name="Martin F."/>
            <person name="Nordberg H.P."/>
            <person name="Cantor M.N."/>
            <person name="Hua S.X."/>
        </authorList>
    </citation>
    <scope>NUCLEOTIDE SEQUENCE [LARGE SCALE GENOMIC DNA]</scope>
    <source>
        <strain evidence="2">h7</strain>
    </source>
</reference>
<reference evidence="2" key="2">
    <citation type="submission" date="2015-01" db="EMBL/GenBank/DDBJ databases">
        <title>Evolutionary Origins and Diversification of the Mycorrhizal Mutualists.</title>
        <authorList>
            <consortium name="DOE Joint Genome Institute"/>
            <consortium name="Mycorrhizal Genomics Consortium"/>
            <person name="Kohler A."/>
            <person name="Kuo A."/>
            <person name="Nagy L.G."/>
            <person name="Floudas D."/>
            <person name="Copeland A."/>
            <person name="Barry K.W."/>
            <person name="Cichocki N."/>
            <person name="Veneault-Fourrey C."/>
            <person name="LaButti K."/>
            <person name="Lindquist E.A."/>
            <person name="Lipzen A."/>
            <person name="Lundell T."/>
            <person name="Morin E."/>
            <person name="Murat C."/>
            <person name="Riley R."/>
            <person name="Ohm R."/>
            <person name="Sun H."/>
            <person name="Tunlid A."/>
            <person name="Henrissat B."/>
            <person name="Grigoriev I.V."/>
            <person name="Hibbett D.S."/>
            <person name="Martin F."/>
        </authorList>
    </citation>
    <scope>NUCLEOTIDE SEQUENCE [LARGE SCALE GENOMIC DNA]</scope>
    <source>
        <strain evidence="2">h7</strain>
    </source>
</reference>
<accession>A0A0C2X9Z8</accession>